<gene>
    <name evidence="2" type="ORF">WOLCODRAFT_139901</name>
</gene>
<dbReference type="EMBL" id="KB467843">
    <property type="protein sequence ID" value="PCH35415.1"/>
    <property type="molecule type" value="Genomic_DNA"/>
</dbReference>
<feature type="domain" description="Domain of unknown function at the cortex 1" evidence="1">
    <location>
        <begin position="3"/>
        <end position="272"/>
    </location>
</feature>
<dbReference type="OMA" id="DRQGITW"/>
<protein>
    <submittedName>
        <fullName evidence="2">DUF1769-domain-containing protein</fullName>
    </submittedName>
</protein>
<dbReference type="PANTHER" id="PTHR34826:SF2">
    <property type="entry name" value="UPF0590 PROTEIN C409.17C"/>
    <property type="match status" value="1"/>
</dbReference>
<organism evidence="2 3">
    <name type="scientific">Wolfiporia cocos (strain MD-104)</name>
    <name type="common">Brown rot fungus</name>
    <dbReference type="NCBI Taxonomy" id="742152"/>
    <lineage>
        <taxon>Eukaryota</taxon>
        <taxon>Fungi</taxon>
        <taxon>Dikarya</taxon>
        <taxon>Basidiomycota</taxon>
        <taxon>Agaricomycotina</taxon>
        <taxon>Agaricomycetes</taxon>
        <taxon>Polyporales</taxon>
        <taxon>Phaeolaceae</taxon>
        <taxon>Wolfiporia</taxon>
    </lineage>
</organism>
<proteinExistence type="predicted"/>
<dbReference type="OrthoDB" id="3364132at2759"/>
<evidence type="ECO:0000313" key="3">
    <source>
        <dbReference type="Proteomes" id="UP000218811"/>
    </source>
</evidence>
<dbReference type="Proteomes" id="UP000218811">
    <property type="component" value="Unassembled WGS sequence"/>
</dbReference>
<evidence type="ECO:0000313" key="2">
    <source>
        <dbReference type="EMBL" id="PCH35415.1"/>
    </source>
</evidence>
<dbReference type="PANTHER" id="PTHR34826">
    <property type="entry name" value="UPF0590 PROTEIN C409.17C"/>
    <property type="match status" value="1"/>
</dbReference>
<sequence length="287" mass="31708">MPRLRVLAGPSYEDLSPVNVNSGEAVLIQSDAFEGKVSVYIKGYVDASGAVGDSPYFKKRSDATWSIQMQGRFLHRYSADDILFGNTFARPLKLPWGFSAALKFMSFIDPTLEQDLASHTKPWALSPLIATMPYLEHRRTDNKEGGGTRASAPPFPPERLIGNDMSQLPLTASGGGTDDKKAKALAKNRRAYFQDAAHRQEVMFGPEDLLTADFCYDYLRFSADGVDLRLPGGISIDMMKYWDGQPVRFVCCERARGGTGADPWGRVLWCVVIEPVEDEGALDGKEL</sequence>
<dbReference type="STRING" id="742152.A0A2H3J154"/>
<name>A0A2H3J154_WOLCO</name>
<dbReference type="InterPro" id="IPR013897">
    <property type="entry name" value="Duc1"/>
</dbReference>
<accession>A0A2H3J154</accession>
<dbReference type="AlphaFoldDB" id="A0A2H3J154"/>
<keyword evidence="3" id="KW-1185">Reference proteome</keyword>
<reference evidence="2 3" key="1">
    <citation type="journal article" date="2012" name="Science">
        <title>The Paleozoic origin of enzymatic lignin decomposition reconstructed from 31 fungal genomes.</title>
        <authorList>
            <person name="Floudas D."/>
            <person name="Binder M."/>
            <person name="Riley R."/>
            <person name="Barry K."/>
            <person name="Blanchette R.A."/>
            <person name="Henrissat B."/>
            <person name="Martinez A.T."/>
            <person name="Otillar R."/>
            <person name="Spatafora J.W."/>
            <person name="Yadav J.S."/>
            <person name="Aerts A."/>
            <person name="Benoit I."/>
            <person name="Boyd A."/>
            <person name="Carlson A."/>
            <person name="Copeland A."/>
            <person name="Coutinho P.M."/>
            <person name="de Vries R.P."/>
            <person name="Ferreira P."/>
            <person name="Findley K."/>
            <person name="Foster B."/>
            <person name="Gaskell J."/>
            <person name="Glotzer D."/>
            <person name="Gorecki P."/>
            <person name="Heitman J."/>
            <person name="Hesse C."/>
            <person name="Hori C."/>
            <person name="Igarashi K."/>
            <person name="Jurgens J.A."/>
            <person name="Kallen N."/>
            <person name="Kersten P."/>
            <person name="Kohler A."/>
            <person name="Kuees U."/>
            <person name="Kumar T.K.A."/>
            <person name="Kuo A."/>
            <person name="LaButti K."/>
            <person name="Larrondo L.F."/>
            <person name="Lindquist E."/>
            <person name="Ling A."/>
            <person name="Lombard V."/>
            <person name="Lucas S."/>
            <person name="Lundell T."/>
            <person name="Martin R."/>
            <person name="McLaughlin D.J."/>
            <person name="Morgenstern I."/>
            <person name="Morin E."/>
            <person name="Murat C."/>
            <person name="Nagy L.G."/>
            <person name="Nolan M."/>
            <person name="Ohm R.A."/>
            <person name="Patyshakuliyeva A."/>
            <person name="Rokas A."/>
            <person name="Ruiz-Duenas F.J."/>
            <person name="Sabat G."/>
            <person name="Salamov A."/>
            <person name="Samejima M."/>
            <person name="Schmutz J."/>
            <person name="Slot J.C."/>
            <person name="St John F."/>
            <person name="Stenlid J."/>
            <person name="Sun H."/>
            <person name="Sun S."/>
            <person name="Syed K."/>
            <person name="Tsang A."/>
            <person name="Wiebenga A."/>
            <person name="Young D."/>
            <person name="Pisabarro A."/>
            <person name="Eastwood D.C."/>
            <person name="Martin F."/>
            <person name="Cullen D."/>
            <person name="Grigoriev I.V."/>
            <person name="Hibbett D.S."/>
        </authorList>
    </citation>
    <scope>NUCLEOTIDE SEQUENCE [LARGE SCALE GENOMIC DNA]</scope>
    <source>
        <strain evidence="2 3">MD-104</strain>
    </source>
</reference>
<evidence type="ECO:0000259" key="1">
    <source>
        <dbReference type="Pfam" id="PF08588"/>
    </source>
</evidence>
<dbReference type="Pfam" id="PF08588">
    <property type="entry name" value="Duc1"/>
    <property type="match status" value="1"/>
</dbReference>